<organism evidence="2 3">
    <name type="scientific">Streptomyces bingchenggensis (strain BCW-1)</name>
    <dbReference type="NCBI Taxonomy" id="749414"/>
    <lineage>
        <taxon>Bacteria</taxon>
        <taxon>Bacillati</taxon>
        <taxon>Actinomycetota</taxon>
        <taxon>Actinomycetes</taxon>
        <taxon>Kitasatosporales</taxon>
        <taxon>Streptomycetaceae</taxon>
        <taxon>Streptomyces</taxon>
    </lineage>
</organism>
<feature type="region of interest" description="Disordered" evidence="1">
    <location>
        <begin position="10"/>
        <end position="40"/>
    </location>
</feature>
<dbReference type="EMBL" id="CP002047">
    <property type="protein sequence ID" value="ADI05650.1"/>
    <property type="molecule type" value="Genomic_DNA"/>
</dbReference>
<evidence type="ECO:0000313" key="2">
    <source>
        <dbReference type="EMBL" id="ADI05650.1"/>
    </source>
</evidence>
<evidence type="ECO:0000313" key="3">
    <source>
        <dbReference type="Proteomes" id="UP000000377"/>
    </source>
</evidence>
<dbReference type="KEGG" id="sbh:SBI_02529"/>
<gene>
    <name evidence="2" type="ordered locus">SBI_02529</name>
</gene>
<accession>D7BYU1</accession>
<name>D7BYU1_STRBB</name>
<protein>
    <submittedName>
        <fullName evidence="2">Uncharacterized protein</fullName>
    </submittedName>
</protein>
<dbReference type="STRING" id="749414.SBI_02529"/>
<evidence type="ECO:0000256" key="1">
    <source>
        <dbReference type="SAM" id="MobiDB-lite"/>
    </source>
</evidence>
<reference evidence="2 3" key="1">
    <citation type="journal article" date="2010" name="J. Bacteriol.">
        <title>Genome sequence of the milbemycin-producing bacterium Streptomyces bingchenggensis.</title>
        <authorList>
            <person name="Wang X.J."/>
            <person name="Yan Y.J."/>
            <person name="Zhang B."/>
            <person name="An J."/>
            <person name="Wang J.J."/>
            <person name="Tian J."/>
            <person name="Jiang L."/>
            <person name="Chen Y.H."/>
            <person name="Huang S.X."/>
            <person name="Yin M."/>
            <person name="Zhang J."/>
            <person name="Gao A.L."/>
            <person name="Liu C.X."/>
            <person name="Zhu Z.X."/>
            <person name="Xiang W.S."/>
        </authorList>
    </citation>
    <scope>NUCLEOTIDE SEQUENCE [LARGE SCALE GENOMIC DNA]</scope>
    <source>
        <strain evidence="2 3">BCW-1</strain>
    </source>
</reference>
<dbReference type="PATRIC" id="fig|749414.3.peg.2619"/>
<proteinExistence type="predicted"/>
<sequence>MGIVIAEALSRESGTLDGPTHGGLTSSGVIVGSPGFMAPE</sequence>
<dbReference type="AlphaFoldDB" id="D7BYU1"/>
<dbReference type="Proteomes" id="UP000000377">
    <property type="component" value="Chromosome"/>
</dbReference>
<dbReference type="HOGENOM" id="CLU_3296928_0_0_11"/>
<keyword evidence="3" id="KW-1185">Reference proteome</keyword>